<name>A0ABY3MXL5_9GAMM</name>
<reference evidence="2 3" key="1">
    <citation type="submission" date="2019-08" db="EMBL/GenBank/DDBJ databases">
        <title>Microbe sample from Colwellia echini.</title>
        <authorList>
            <person name="Christiansen L."/>
            <person name="Pathiraja D."/>
            <person name="Schultz-Johansen M."/>
            <person name="Choi I.-G."/>
            <person name="Stougaard P."/>
        </authorList>
    </citation>
    <scope>NUCLEOTIDE SEQUENCE [LARGE SCALE GENOMIC DNA]</scope>
    <source>
        <strain evidence="2 3">A3</strain>
    </source>
</reference>
<dbReference type="InterPro" id="IPR021557">
    <property type="entry name" value="DUF3016"/>
</dbReference>
<evidence type="ECO:0000313" key="3">
    <source>
        <dbReference type="Proteomes" id="UP000815846"/>
    </source>
</evidence>
<dbReference type="EMBL" id="PJAI02000007">
    <property type="protein sequence ID" value="TYK65844.1"/>
    <property type="molecule type" value="Genomic_DNA"/>
</dbReference>
<feature type="chain" id="PRO_5045542629" evidence="1">
    <location>
        <begin position="24"/>
        <end position="167"/>
    </location>
</feature>
<protein>
    <submittedName>
        <fullName evidence="2">DUF3016 domain-containing protein</fullName>
    </submittedName>
</protein>
<proteinExistence type="predicted"/>
<organism evidence="2 3">
    <name type="scientific">Colwellia echini</name>
    <dbReference type="NCBI Taxonomy" id="1982103"/>
    <lineage>
        <taxon>Bacteria</taxon>
        <taxon>Pseudomonadati</taxon>
        <taxon>Pseudomonadota</taxon>
        <taxon>Gammaproteobacteria</taxon>
        <taxon>Alteromonadales</taxon>
        <taxon>Colwelliaceae</taxon>
        <taxon>Colwellia</taxon>
    </lineage>
</organism>
<feature type="signal peptide" evidence="1">
    <location>
        <begin position="1"/>
        <end position="23"/>
    </location>
</feature>
<evidence type="ECO:0000313" key="2">
    <source>
        <dbReference type="EMBL" id="TYK65844.1"/>
    </source>
</evidence>
<comment type="caution">
    <text evidence="2">The sequence shown here is derived from an EMBL/GenBank/DDBJ whole genome shotgun (WGS) entry which is preliminary data.</text>
</comment>
<dbReference type="Pfam" id="PF11454">
    <property type="entry name" value="DUF3016"/>
    <property type="match status" value="1"/>
</dbReference>
<dbReference type="RefSeq" id="WP_101342806.1">
    <property type="nucleotide sequence ID" value="NZ_PJAI02000007.1"/>
</dbReference>
<gene>
    <name evidence="2" type="ORF">CWS31_007790</name>
</gene>
<accession>A0ABY3MXL5</accession>
<keyword evidence="3" id="KW-1185">Reference proteome</keyword>
<sequence length="167" mass="19052">MKKIILMISLLTSSLLFVSNAFAASSEVTWTDYKDYRDINPGNGNRSSFRESVFHNLEEHFAKLAATLPEGQTLKIDVTDVDLAGDTRVASINDIRVIKEIYPPRMTFSYVLENADGSVVQTDEVQAQDMSFMTNSRLKYRNDMVGYEKKMLDDWFEGTFQTLIIKN</sequence>
<dbReference type="Proteomes" id="UP000815846">
    <property type="component" value="Unassembled WGS sequence"/>
</dbReference>
<evidence type="ECO:0000256" key="1">
    <source>
        <dbReference type="SAM" id="SignalP"/>
    </source>
</evidence>
<keyword evidence="1" id="KW-0732">Signal</keyword>